<reference evidence="5" key="2">
    <citation type="journal article" date="2021" name="Genome Biol. Evol.">
        <title>Developing a high-quality reference genome for a parasitic bivalve with doubly uniparental inheritance (Bivalvia: Unionida).</title>
        <authorList>
            <person name="Smith C.H."/>
        </authorList>
    </citation>
    <scope>NUCLEOTIDE SEQUENCE</scope>
    <source>
        <strain evidence="5">CHS0354</strain>
        <tissue evidence="5">Mantle</tissue>
    </source>
</reference>
<evidence type="ECO:0008006" key="7">
    <source>
        <dbReference type="Google" id="ProtNLM"/>
    </source>
</evidence>
<comment type="caution">
    <text evidence="5">The sequence shown here is derived from an EMBL/GenBank/DDBJ whole genome shotgun (WGS) entry which is preliminary data.</text>
</comment>
<dbReference type="PANTHER" id="PTHR44188">
    <property type="entry name" value="GDAP1, ISOFORM A"/>
    <property type="match status" value="1"/>
</dbReference>
<dbReference type="Pfam" id="PF13409">
    <property type="entry name" value="GST_N_2"/>
    <property type="match status" value="1"/>
</dbReference>
<dbReference type="GO" id="GO:0008053">
    <property type="term" value="P:mitochondrial fusion"/>
    <property type="evidence" value="ECO:0007669"/>
    <property type="project" value="TreeGrafter"/>
</dbReference>
<dbReference type="PROSITE" id="PS50404">
    <property type="entry name" value="GST_NTER"/>
    <property type="match status" value="1"/>
</dbReference>
<evidence type="ECO:0000259" key="3">
    <source>
        <dbReference type="PROSITE" id="PS50404"/>
    </source>
</evidence>
<feature type="domain" description="GST C-terminal" evidence="4">
    <location>
        <begin position="136"/>
        <end position="290"/>
    </location>
</feature>
<dbReference type="InterPro" id="IPR010987">
    <property type="entry name" value="Glutathione-S-Trfase_C-like"/>
</dbReference>
<accession>A0AAE0T6X8</accession>
<evidence type="ECO:0000259" key="4">
    <source>
        <dbReference type="PROSITE" id="PS50405"/>
    </source>
</evidence>
<dbReference type="Pfam" id="PF00043">
    <property type="entry name" value="GST_C"/>
    <property type="match status" value="1"/>
</dbReference>
<evidence type="ECO:0000256" key="1">
    <source>
        <dbReference type="ARBA" id="ARBA00007409"/>
    </source>
</evidence>
<evidence type="ECO:0000256" key="2">
    <source>
        <dbReference type="SAM" id="Phobius"/>
    </source>
</evidence>
<dbReference type="PROSITE" id="PS50405">
    <property type="entry name" value="GST_CTER"/>
    <property type="match status" value="1"/>
</dbReference>
<dbReference type="GO" id="GO:0000266">
    <property type="term" value="P:mitochondrial fission"/>
    <property type="evidence" value="ECO:0007669"/>
    <property type="project" value="TreeGrafter"/>
</dbReference>
<dbReference type="InterPro" id="IPR036282">
    <property type="entry name" value="Glutathione-S-Trfase_C_sf"/>
</dbReference>
<gene>
    <name evidence="5" type="ORF">CHS0354_021576</name>
</gene>
<dbReference type="Proteomes" id="UP001195483">
    <property type="component" value="Unassembled WGS sequence"/>
</dbReference>
<name>A0AAE0T6X8_9BIVA</name>
<dbReference type="SUPFAM" id="SSF52833">
    <property type="entry name" value="Thioredoxin-like"/>
    <property type="match status" value="1"/>
</dbReference>
<organism evidence="5 6">
    <name type="scientific">Potamilus streckersoni</name>
    <dbReference type="NCBI Taxonomy" id="2493646"/>
    <lineage>
        <taxon>Eukaryota</taxon>
        <taxon>Metazoa</taxon>
        <taxon>Spiralia</taxon>
        <taxon>Lophotrochozoa</taxon>
        <taxon>Mollusca</taxon>
        <taxon>Bivalvia</taxon>
        <taxon>Autobranchia</taxon>
        <taxon>Heteroconchia</taxon>
        <taxon>Palaeoheterodonta</taxon>
        <taxon>Unionida</taxon>
        <taxon>Unionoidea</taxon>
        <taxon>Unionidae</taxon>
        <taxon>Ambleminae</taxon>
        <taxon>Lampsilini</taxon>
        <taxon>Potamilus</taxon>
    </lineage>
</organism>
<reference evidence="5" key="1">
    <citation type="journal article" date="2021" name="Genome Biol. Evol.">
        <title>A High-Quality Reference Genome for a Parasitic Bivalve with Doubly Uniparental Inheritance (Bivalvia: Unionida).</title>
        <authorList>
            <person name="Smith C.H."/>
        </authorList>
    </citation>
    <scope>NUCLEOTIDE SEQUENCE</scope>
    <source>
        <strain evidence="5">CHS0354</strain>
    </source>
</reference>
<comment type="similarity">
    <text evidence="1">Belongs to the GST superfamily.</text>
</comment>
<keyword evidence="2" id="KW-0472">Membrane</keyword>
<dbReference type="CDD" id="cd00570">
    <property type="entry name" value="GST_N_family"/>
    <property type="match status" value="1"/>
</dbReference>
<keyword evidence="2" id="KW-0812">Transmembrane</keyword>
<dbReference type="EMBL" id="JAEAOA010001322">
    <property type="protein sequence ID" value="KAK3604313.1"/>
    <property type="molecule type" value="Genomic_DNA"/>
</dbReference>
<dbReference type="Gene3D" id="1.20.1050.10">
    <property type="match status" value="1"/>
</dbReference>
<evidence type="ECO:0000313" key="5">
    <source>
        <dbReference type="EMBL" id="KAK3604313.1"/>
    </source>
</evidence>
<dbReference type="PANTHER" id="PTHR44188:SF1">
    <property type="entry name" value="GDAP1, ISOFORM A"/>
    <property type="match status" value="1"/>
</dbReference>
<feature type="domain" description="GST N-terminal" evidence="3">
    <location>
        <begin position="4"/>
        <end position="85"/>
    </location>
</feature>
<proteinExistence type="inferred from homology"/>
<sequence>MAGEKFTLYFYPMSYYSQKALHTLFEKGVSFKRYYVDIQNGAQNETWYLKINPKGLVPVLQDGNKYISESEDIIDYLDKEITSGPRLVPDPATPYGQEVARWRKLLHDVRVDVITYGTINNPELSATGLKMPWILRMSKDTNHKRLADTFAKNKDIAVKNPEFKKELEAKNQRVMTFLETTFNKETVSALLDGLEETFNLVEAQLKISRSHSQDDNTDVWLMGPEFTAPDIIMTTLLNRLDVLGLEERYTSPNKRRLIYDYHQRLLQRPAVKATLKETKLIIWIKLKGKILNAIPYVVVLLAIGAAGWGIYGNYLRK</sequence>
<dbReference type="AlphaFoldDB" id="A0AAE0T6X8"/>
<keyword evidence="2" id="KW-1133">Transmembrane helix</keyword>
<dbReference type="InterPro" id="IPR004046">
    <property type="entry name" value="GST_C"/>
</dbReference>
<dbReference type="GO" id="GO:0006626">
    <property type="term" value="P:protein targeting to mitochondrion"/>
    <property type="evidence" value="ECO:0007669"/>
    <property type="project" value="TreeGrafter"/>
</dbReference>
<dbReference type="InterPro" id="IPR004045">
    <property type="entry name" value="Glutathione_S-Trfase_N"/>
</dbReference>
<dbReference type="SUPFAM" id="SSF47616">
    <property type="entry name" value="GST C-terminal domain-like"/>
    <property type="match status" value="1"/>
</dbReference>
<keyword evidence="6" id="KW-1185">Reference proteome</keyword>
<reference evidence="5" key="3">
    <citation type="submission" date="2023-05" db="EMBL/GenBank/DDBJ databases">
        <authorList>
            <person name="Smith C.H."/>
        </authorList>
    </citation>
    <scope>NUCLEOTIDE SEQUENCE</scope>
    <source>
        <strain evidence="5">CHS0354</strain>
        <tissue evidence="5">Mantle</tissue>
    </source>
</reference>
<evidence type="ECO:0000313" key="6">
    <source>
        <dbReference type="Proteomes" id="UP001195483"/>
    </source>
</evidence>
<protein>
    <recommendedName>
        <fullName evidence="7">Ganglioside-induced differentiation-associated protein 1</fullName>
    </recommendedName>
</protein>
<dbReference type="Gene3D" id="3.40.30.10">
    <property type="entry name" value="Glutaredoxin"/>
    <property type="match status" value="1"/>
</dbReference>
<dbReference type="InterPro" id="IPR036249">
    <property type="entry name" value="Thioredoxin-like_sf"/>
</dbReference>
<dbReference type="GO" id="GO:0005741">
    <property type="term" value="C:mitochondrial outer membrane"/>
    <property type="evidence" value="ECO:0007669"/>
    <property type="project" value="TreeGrafter"/>
</dbReference>
<feature type="transmembrane region" description="Helical" evidence="2">
    <location>
        <begin position="290"/>
        <end position="311"/>
    </location>
</feature>